<organism evidence="7 8">
    <name type="scientific">Monodelphis domestica</name>
    <name type="common">Gray short-tailed opossum</name>
    <dbReference type="NCBI Taxonomy" id="13616"/>
    <lineage>
        <taxon>Eukaryota</taxon>
        <taxon>Metazoa</taxon>
        <taxon>Chordata</taxon>
        <taxon>Craniata</taxon>
        <taxon>Vertebrata</taxon>
        <taxon>Euteleostomi</taxon>
        <taxon>Mammalia</taxon>
        <taxon>Metatheria</taxon>
        <taxon>Didelphimorphia</taxon>
        <taxon>Didelphidae</taxon>
        <taxon>Monodelphis</taxon>
    </lineage>
</organism>
<dbReference type="Ensembl" id="ENSMODT00000040041.3">
    <property type="protein sequence ID" value="ENSMODP00000038441.3"/>
    <property type="gene ID" value="ENSMODG00000025630.3"/>
</dbReference>
<reference evidence="7 8" key="1">
    <citation type="journal article" date="2007" name="Nature">
        <title>Genome of the marsupial Monodelphis domestica reveals innovation in non-coding sequences.</title>
        <authorList>
            <person name="Mikkelsen T.S."/>
            <person name="Wakefield M.J."/>
            <person name="Aken B."/>
            <person name="Amemiya C.T."/>
            <person name="Chang J.L."/>
            <person name="Duke S."/>
            <person name="Garber M."/>
            <person name="Gentles A.J."/>
            <person name="Goodstadt L."/>
            <person name="Heger A."/>
            <person name="Jurka J."/>
            <person name="Kamal M."/>
            <person name="Mauceli E."/>
            <person name="Searle S.M."/>
            <person name="Sharpe T."/>
            <person name="Baker M.L."/>
            <person name="Batzer M.A."/>
            <person name="Benos P.V."/>
            <person name="Belov K."/>
            <person name="Clamp M."/>
            <person name="Cook A."/>
            <person name="Cuff J."/>
            <person name="Das R."/>
            <person name="Davidow L."/>
            <person name="Deakin J.E."/>
            <person name="Fazzari M.J."/>
            <person name="Glass J.L."/>
            <person name="Grabherr M."/>
            <person name="Greally J.M."/>
            <person name="Gu W."/>
            <person name="Hore T.A."/>
            <person name="Huttley G.A."/>
            <person name="Kleber M."/>
            <person name="Jirtle R.L."/>
            <person name="Koina E."/>
            <person name="Lee J.T."/>
            <person name="Mahony S."/>
            <person name="Marra M.A."/>
            <person name="Miller R.D."/>
            <person name="Nicholls R.D."/>
            <person name="Oda M."/>
            <person name="Papenfuss A.T."/>
            <person name="Parra Z.E."/>
            <person name="Pollock D.D."/>
            <person name="Ray D.A."/>
            <person name="Schein J.E."/>
            <person name="Speed T.P."/>
            <person name="Thompson K."/>
            <person name="VandeBerg J.L."/>
            <person name="Wade C.M."/>
            <person name="Walker J.A."/>
            <person name="Waters P.D."/>
            <person name="Webber C."/>
            <person name="Weidman J.R."/>
            <person name="Xie X."/>
            <person name="Zody M.C."/>
            <person name="Baldwin J."/>
            <person name="Abdouelleil A."/>
            <person name="Abdulkadir J."/>
            <person name="Abebe A."/>
            <person name="Abera B."/>
            <person name="Abreu J."/>
            <person name="Acer S.C."/>
            <person name="Aftuck L."/>
            <person name="Alexander A."/>
            <person name="An P."/>
            <person name="Anderson E."/>
            <person name="Anderson S."/>
            <person name="Arachi H."/>
            <person name="Azer M."/>
            <person name="Bachantsang P."/>
            <person name="Barry A."/>
            <person name="Bayul T."/>
            <person name="Berlin A."/>
            <person name="Bessette D."/>
            <person name="Bloom T."/>
            <person name="Bloom T."/>
            <person name="Boguslavskiy L."/>
            <person name="Bonnet C."/>
            <person name="Boukhgalter B."/>
            <person name="Bourzgui I."/>
            <person name="Brown A."/>
            <person name="Cahill P."/>
            <person name="Channer S."/>
            <person name="Cheshatsang Y."/>
            <person name="Chuda L."/>
            <person name="Citroen M."/>
            <person name="Collymore A."/>
            <person name="Cooke P."/>
            <person name="Costello M."/>
            <person name="D'Aco K."/>
            <person name="Daza R."/>
            <person name="De Haan G."/>
            <person name="DeGray S."/>
            <person name="DeMaso C."/>
            <person name="Dhargay N."/>
            <person name="Dooley K."/>
            <person name="Dooley E."/>
            <person name="Doricent M."/>
            <person name="Dorje P."/>
            <person name="Dorjee K."/>
            <person name="Dupes A."/>
            <person name="Elong R."/>
            <person name="Falk J."/>
            <person name="Farina A."/>
            <person name="Faro S."/>
            <person name="Ferguson D."/>
            <person name="Fisher S."/>
            <person name="Foley C.D."/>
            <person name="Franke A."/>
            <person name="Friedrich D."/>
            <person name="Gadbois L."/>
            <person name="Gearin G."/>
            <person name="Gearin C.R."/>
            <person name="Giannoukos G."/>
            <person name="Goode T."/>
            <person name="Graham J."/>
            <person name="Grandbois E."/>
            <person name="Grewal S."/>
            <person name="Gyaltsen K."/>
            <person name="Hafez N."/>
            <person name="Hagos B."/>
            <person name="Hall J."/>
            <person name="Henson C."/>
            <person name="Hollinger A."/>
            <person name="Honan T."/>
            <person name="Huard M.D."/>
            <person name="Hughes L."/>
            <person name="Hurhula B."/>
            <person name="Husby M.E."/>
            <person name="Kamat A."/>
            <person name="Kanga B."/>
            <person name="Kashin S."/>
            <person name="Khazanovich D."/>
            <person name="Kisner P."/>
            <person name="Lance K."/>
            <person name="Lara M."/>
            <person name="Lee W."/>
            <person name="Lennon N."/>
            <person name="Letendre F."/>
            <person name="LeVine R."/>
            <person name="Lipovsky A."/>
            <person name="Liu X."/>
            <person name="Liu J."/>
            <person name="Liu S."/>
            <person name="Lokyitsang T."/>
            <person name="Lokyitsang Y."/>
            <person name="Lubonja R."/>
            <person name="Lui A."/>
            <person name="MacDonald P."/>
            <person name="Magnisalis V."/>
            <person name="Maru K."/>
            <person name="Matthews C."/>
            <person name="McCusker W."/>
            <person name="McDonough S."/>
            <person name="Mehta T."/>
            <person name="Meldrim J."/>
            <person name="Meneus L."/>
            <person name="Mihai O."/>
            <person name="Mihalev A."/>
            <person name="Mihova T."/>
            <person name="Mittelman R."/>
            <person name="Mlenga V."/>
            <person name="Montmayeur A."/>
            <person name="Mulrain L."/>
            <person name="Navidi A."/>
            <person name="Naylor J."/>
            <person name="Negash T."/>
            <person name="Nguyen T."/>
            <person name="Nguyen N."/>
            <person name="Nicol R."/>
            <person name="Norbu C."/>
            <person name="Norbu N."/>
            <person name="Novod N."/>
            <person name="O'Neill B."/>
            <person name="Osman S."/>
            <person name="Markiewicz E."/>
            <person name="Oyono O.L."/>
            <person name="Patti C."/>
            <person name="Phunkhang P."/>
            <person name="Pierre F."/>
            <person name="Priest M."/>
            <person name="Raghuraman S."/>
            <person name="Rege F."/>
            <person name="Reyes R."/>
            <person name="Rise C."/>
            <person name="Rogov P."/>
            <person name="Ross K."/>
            <person name="Ryan E."/>
            <person name="Settipalli S."/>
            <person name="Shea T."/>
            <person name="Sherpa N."/>
            <person name="Shi L."/>
            <person name="Shih D."/>
            <person name="Sparrow T."/>
            <person name="Spaulding J."/>
            <person name="Stalker J."/>
            <person name="Stange-Thomann N."/>
            <person name="Stavropoulos S."/>
            <person name="Stone C."/>
            <person name="Strader C."/>
            <person name="Tesfaye S."/>
            <person name="Thomson T."/>
            <person name="Thoulutsang Y."/>
            <person name="Thoulutsang D."/>
            <person name="Topham K."/>
            <person name="Topping I."/>
            <person name="Tsamla T."/>
            <person name="Vassiliev H."/>
            <person name="Vo A."/>
            <person name="Wangchuk T."/>
            <person name="Wangdi T."/>
            <person name="Weiand M."/>
            <person name="Wilkinson J."/>
            <person name="Wilson A."/>
            <person name="Yadav S."/>
            <person name="Young G."/>
            <person name="Yu Q."/>
            <person name="Zembek L."/>
            <person name="Zhong D."/>
            <person name="Zimmer A."/>
            <person name="Zwirko Z."/>
            <person name="Jaffe D.B."/>
            <person name="Alvarez P."/>
            <person name="Brockman W."/>
            <person name="Butler J."/>
            <person name="Chin C."/>
            <person name="Gnerre S."/>
            <person name="MacCallum I."/>
            <person name="Graves J.A."/>
            <person name="Ponting C.P."/>
            <person name="Breen M."/>
            <person name="Samollow P.B."/>
            <person name="Lander E.S."/>
            <person name="Lindblad-Toh K."/>
        </authorList>
    </citation>
    <scope>NUCLEOTIDE SEQUENCE [LARGE SCALE GENOMIC DNA]</scope>
</reference>
<dbReference type="EC" id="2.1.1.35" evidence="4"/>
<keyword evidence="3 6" id="KW-0949">S-adenosyl-L-methionine</keyword>
<dbReference type="GO" id="GO:0006396">
    <property type="term" value="P:RNA processing"/>
    <property type="evidence" value="ECO:0007669"/>
    <property type="project" value="InterPro"/>
</dbReference>
<dbReference type="GO" id="GO:0032259">
    <property type="term" value="P:methylation"/>
    <property type="evidence" value="ECO:0007669"/>
    <property type="project" value="UniProtKB-KW"/>
</dbReference>
<dbReference type="eggNOG" id="KOG2187">
    <property type="taxonomic scope" value="Eukaryota"/>
</dbReference>
<name>F6XWG5_MONDO</name>
<evidence type="ECO:0000313" key="8">
    <source>
        <dbReference type="Proteomes" id="UP000002280"/>
    </source>
</evidence>
<dbReference type="PROSITE" id="PS51687">
    <property type="entry name" value="SAM_MT_RNA_M5U"/>
    <property type="match status" value="1"/>
</dbReference>
<proteinExistence type="inferred from homology"/>
<dbReference type="Gene3D" id="3.40.50.150">
    <property type="entry name" value="Vaccinia Virus protein VP39"/>
    <property type="match status" value="1"/>
</dbReference>
<protein>
    <recommendedName>
        <fullName evidence="4">tRNA (uracil(54)-C(5))-methyltransferase</fullName>
        <ecNumber evidence="4">2.1.1.35</ecNumber>
    </recommendedName>
</protein>
<comment type="catalytic activity">
    <reaction evidence="5">
        <text>uridine(54) in tRNA + S-adenosyl-L-methionine = 5-methyluridine(54) in tRNA + S-adenosyl-L-homocysteine + H(+)</text>
        <dbReference type="Rhea" id="RHEA:42712"/>
        <dbReference type="Rhea" id="RHEA-COMP:10167"/>
        <dbReference type="Rhea" id="RHEA-COMP:10193"/>
        <dbReference type="ChEBI" id="CHEBI:15378"/>
        <dbReference type="ChEBI" id="CHEBI:57856"/>
        <dbReference type="ChEBI" id="CHEBI:59789"/>
        <dbReference type="ChEBI" id="CHEBI:65315"/>
        <dbReference type="ChEBI" id="CHEBI:74447"/>
        <dbReference type="EC" id="2.1.1.35"/>
    </reaction>
    <physiologicalReaction direction="left-to-right" evidence="5">
        <dbReference type="Rhea" id="RHEA:42713"/>
    </physiologicalReaction>
</comment>
<dbReference type="STRING" id="13616.ENSMODP00000038441"/>
<dbReference type="InterPro" id="IPR010280">
    <property type="entry name" value="U5_MeTrfase_fam"/>
</dbReference>
<dbReference type="PANTHER" id="PTHR45904:SF1">
    <property type="entry name" value="TRNA (URACIL-5-)-METHYLTRANSFERASE HOMOLOG B"/>
    <property type="match status" value="1"/>
</dbReference>
<keyword evidence="8" id="KW-1185">Reference proteome</keyword>
<dbReference type="AlphaFoldDB" id="F6XWG5"/>
<feature type="active site" description="Nucleophile" evidence="6">
    <location>
        <position position="478"/>
    </location>
</feature>
<dbReference type="OMA" id="DQMLPLW"/>
<dbReference type="InterPro" id="IPR025823">
    <property type="entry name" value="TRM2B_chor"/>
</dbReference>
<sequence>MQMKSGVSFVGNIKRGIIGLSVRAPLVSCVPDQPETSGRNTMANQRAFLFRMALFSKVRPLPWGASQPKGSPWAFLGTACEGNIPDVVTEKQREKTIWKEESSQNLDFWRKRLADQMLPLWRLNYEEQLKVKFESLKKNLETLETRLRKIGAGVPEPSAAESKRLCSLLHPFIPSPVIDGYRNKSSFCINRGPDGNSETVGYYLKSWGGSNIFCVQPSHLKDIPEKHNQIAQCFELFLQQSKLSSYIDSQKGGLWHELIVRTTFLGHTMVIIIFNPQELSQEEFCVQKEEIKEFFSTGPGSVCDLTSLYVKERTPRHQELTPFQLLAGEPYLFEEILGLKFRISPGAFFQLNTSAAEVLYRTVGELGRVDSNTVILDFSHGTGATGLSLARQTSKVFRMGLVGEALEDAKWTAAFNGITNWEFCPGNVNEIMSQILESQEDGCSFMALVDPSQCGLSNRVVQDIRNCKAIQTLVFVSCRPYGKSMENIIELCRPPDPERNLLGEPFVLRQAVPVDMFPHSLQCELVFLFTR</sequence>
<dbReference type="PROSITE" id="PS51621">
    <property type="entry name" value="SAM_MT_RNA_M5U_1"/>
    <property type="match status" value="1"/>
</dbReference>
<keyword evidence="1 6" id="KW-0489">Methyltransferase</keyword>
<dbReference type="PANTHER" id="PTHR45904">
    <property type="entry name" value="TRNA (URACIL-5-)-METHYLTRANSFERASE"/>
    <property type="match status" value="1"/>
</dbReference>
<evidence type="ECO:0000256" key="3">
    <source>
        <dbReference type="ARBA" id="ARBA00022691"/>
    </source>
</evidence>
<feature type="binding site" evidence="6">
    <location>
        <position position="450"/>
    </location>
    <ligand>
        <name>S-adenosyl-L-methionine</name>
        <dbReference type="ChEBI" id="CHEBI:59789"/>
    </ligand>
</feature>
<evidence type="ECO:0000256" key="5">
    <source>
        <dbReference type="ARBA" id="ARBA00047278"/>
    </source>
</evidence>
<dbReference type="Proteomes" id="UP000002280">
    <property type="component" value="Chromosome 3"/>
</dbReference>
<dbReference type="GO" id="GO:0030697">
    <property type="term" value="F:tRNA (uracil(54)-C5)-methyltransferase activity, S-adenosyl methionine-dependent"/>
    <property type="evidence" value="ECO:0007669"/>
    <property type="project" value="UniProtKB-EC"/>
</dbReference>
<dbReference type="HOGENOM" id="CLU_014689_4_0_1"/>
<evidence type="ECO:0000313" key="7">
    <source>
        <dbReference type="Ensembl" id="ENSMODP00000038441.3"/>
    </source>
</evidence>
<feature type="binding site" evidence="6">
    <location>
        <position position="350"/>
    </location>
    <ligand>
        <name>S-adenosyl-L-methionine</name>
        <dbReference type="ChEBI" id="CHEBI:59789"/>
    </ligand>
</feature>
<dbReference type="GeneTree" id="ENSGT00530000063723"/>
<dbReference type="FunCoup" id="F6XWG5">
    <property type="interactions" value="177"/>
</dbReference>
<accession>F6XWG5</accession>
<evidence type="ECO:0000256" key="2">
    <source>
        <dbReference type="ARBA" id="ARBA00022679"/>
    </source>
</evidence>
<keyword evidence="2 6" id="KW-0808">Transferase</keyword>
<evidence type="ECO:0000256" key="4">
    <source>
        <dbReference type="ARBA" id="ARBA00033763"/>
    </source>
</evidence>
<evidence type="ECO:0000256" key="1">
    <source>
        <dbReference type="ARBA" id="ARBA00022603"/>
    </source>
</evidence>
<dbReference type="InterPro" id="IPR045850">
    <property type="entry name" value="TRM2_met"/>
</dbReference>
<dbReference type="Gene3D" id="2.40.50.1070">
    <property type="match status" value="1"/>
</dbReference>
<evidence type="ECO:0000256" key="6">
    <source>
        <dbReference type="PROSITE-ProRule" id="PRU01024"/>
    </source>
</evidence>
<dbReference type="SUPFAM" id="SSF53335">
    <property type="entry name" value="S-adenosyl-L-methionine-dependent methyltransferases"/>
    <property type="match status" value="1"/>
</dbReference>
<reference evidence="7" key="3">
    <citation type="submission" date="2025-09" db="UniProtKB">
        <authorList>
            <consortium name="Ensembl"/>
        </authorList>
    </citation>
    <scope>IDENTIFICATION</scope>
</reference>
<dbReference type="Bgee" id="ENSMODG00000025630">
    <property type="expression patterns" value="Expressed in skeletal muscle tissue and 21 other cell types or tissues"/>
</dbReference>
<dbReference type="InParanoid" id="F6XWG5"/>
<comment type="caution">
    <text evidence="6">Lacks conserved residue(s) required for the propagation of feature annotation.</text>
</comment>
<comment type="similarity">
    <text evidence="6">Belongs to the class I-like SAM-binding methyltransferase superfamily. RNA M5U methyltransferase family.</text>
</comment>
<reference evidence="7" key="2">
    <citation type="submission" date="2025-08" db="UniProtKB">
        <authorList>
            <consortium name="Ensembl"/>
        </authorList>
    </citation>
    <scope>IDENTIFICATION</scope>
</reference>
<dbReference type="InterPro" id="IPR029063">
    <property type="entry name" value="SAM-dependent_MTases_sf"/>
</dbReference>